<accession>A0A3B1ARJ8</accession>
<dbReference type="AlphaFoldDB" id="A0A3B1ARJ8"/>
<protein>
    <submittedName>
        <fullName evidence="1">Uncharacterized protein</fullName>
    </submittedName>
</protein>
<name>A0A3B1ARJ8_9ZZZZ</name>
<gene>
    <name evidence="1" type="ORF">MNBD_GAMMA22-927</name>
</gene>
<organism evidence="1">
    <name type="scientific">hydrothermal vent metagenome</name>
    <dbReference type="NCBI Taxonomy" id="652676"/>
    <lineage>
        <taxon>unclassified sequences</taxon>
        <taxon>metagenomes</taxon>
        <taxon>ecological metagenomes</taxon>
    </lineage>
</organism>
<proteinExistence type="predicted"/>
<evidence type="ECO:0000313" key="1">
    <source>
        <dbReference type="EMBL" id="VAX00840.1"/>
    </source>
</evidence>
<reference evidence="1" key="1">
    <citation type="submission" date="2018-06" db="EMBL/GenBank/DDBJ databases">
        <authorList>
            <person name="Zhirakovskaya E."/>
        </authorList>
    </citation>
    <scope>NUCLEOTIDE SEQUENCE</scope>
</reference>
<sequence length="146" mass="16641">MTNIITASIEFSFKGKNLSPSITIELDPYLINGGNFPELCQIIAKQNNFDFYSYEYEMMQAQTISFSNAQGLVAEFIHDGILNINAFETAWHENAALEKLLVIAEQHMNITNFNQHLELKHALLEAYTLGKKDARSRDARLPLKFI</sequence>
<dbReference type="EMBL" id="UOFS01000046">
    <property type="protein sequence ID" value="VAX00840.1"/>
    <property type="molecule type" value="Genomic_DNA"/>
</dbReference>